<accession>A0A560D9E8</accession>
<organism evidence="2 3">
    <name type="scientific">Bradyrhizobium stylosanthis</name>
    <dbReference type="NCBI Taxonomy" id="1803665"/>
    <lineage>
        <taxon>Bacteria</taxon>
        <taxon>Pseudomonadati</taxon>
        <taxon>Pseudomonadota</taxon>
        <taxon>Alphaproteobacteria</taxon>
        <taxon>Hyphomicrobiales</taxon>
        <taxon>Nitrobacteraceae</taxon>
        <taxon>Bradyrhizobium</taxon>
    </lineage>
</organism>
<gene>
    <name evidence="2" type="ORF">FBZ96_109201</name>
</gene>
<dbReference type="AlphaFoldDB" id="A0A560D9E8"/>
<sequence length="30" mass="3454">MAAALQINFALWGMLICASMEMAQMIQRFY</sequence>
<keyword evidence="1" id="KW-0812">Transmembrane</keyword>
<evidence type="ECO:0000313" key="3">
    <source>
        <dbReference type="Proteomes" id="UP000319949"/>
    </source>
</evidence>
<feature type="transmembrane region" description="Helical" evidence="1">
    <location>
        <begin position="6"/>
        <end position="26"/>
    </location>
</feature>
<evidence type="ECO:0000256" key="1">
    <source>
        <dbReference type="SAM" id="Phobius"/>
    </source>
</evidence>
<name>A0A560D9E8_9BRAD</name>
<proteinExistence type="predicted"/>
<keyword evidence="3" id="KW-1185">Reference proteome</keyword>
<protein>
    <submittedName>
        <fullName evidence="2">Uncharacterized protein</fullName>
    </submittedName>
</protein>
<evidence type="ECO:0000313" key="2">
    <source>
        <dbReference type="EMBL" id="TWA93750.1"/>
    </source>
</evidence>
<keyword evidence="1" id="KW-1133">Transmembrane helix</keyword>
<dbReference type="EMBL" id="VITK01000009">
    <property type="protein sequence ID" value="TWA93750.1"/>
    <property type="molecule type" value="Genomic_DNA"/>
</dbReference>
<dbReference type="Proteomes" id="UP000319949">
    <property type="component" value="Unassembled WGS sequence"/>
</dbReference>
<keyword evidence="1" id="KW-0472">Membrane</keyword>
<comment type="caution">
    <text evidence="2">The sequence shown here is derived from an EMBL/GenBank/DDBJ whole genome shotgun (WGS) entry which is preliminary data.</text>
</comment>
<reference evidence="2 3" key="1">
    <citation type="submission" date="2019-06" db="EMBL/GenBank/DDBJ databases">
        <title>Genomic Encyclopedia of Type Strains, Phase IV (KMG-V): Genome sequencing to study the core and pangenomes of soil and plant-associated prokaryotes.</title>
        <authorList>
            <person name="Whitman W."/>
        </authorList>
    </citation>
    <scope>NUCLEOTIDE SEQUENCE [LARGE SCALE GENOMIC DNA]</scope>
    <source>
        <strain evidence="2 3">BR 510</strain>
    </source>
</reference>